<proteinExistence type="predicted"/>
<name>A0A7W7QZD8_KITKI</name>
<protein>
    <submittedName>
        <fullName evidence="3">Dolichyl-phosphate-mannose--protein O-mannosyl transferase</fullName>
    </submittedName>
</protein>
<sequence length="182" mass="20409">MHPRAALPDPTGRSRPGRRPREPVRARQRARPVSYFFRTVDHGVAGCTAEQCNREVLALGTPLLWWTALLALAYLAYRLPRHRDPRAAAVLCAVAAGYLPWFLYQGRTLFSFYIVVFVPFLCLAIAVLTQDLLPAPTRPRIIAAGLGLTAIATNFVWFLPLYTAHPIPTAAWGARIWFDSWV</sequence>
<keyword evidence="4" id="KW-1185">Reference proteome</keyword>
<keyword evidence="2" id="KW-0472">Membrane</keyword>
<feature type="transmembrane region" description="Helical" evidence="2">
    <location>
        <begin position="87"/>
        <end position="104"/>
    </location>
</feature>
<keyword evidence="3" id="KW-0808">Transferase</keyword>
<evidence type="ECO:0000256" key="2">
    <source>
        <dbReference type="SAM" id="Phobius"/>
    </source>
</evidence>
<feature type="transmembrane region" description="Helical" evidence="2">
    <location>
        <begin position="63"/>
        <end position="80"/>
    </location>
</feature>
<keyword evidence="2" id="KW-1133">Transmembrane helix</keyword>
<dbReference type="InterPro" id="IPR027005">
    <property type="entry name" value="PMT-like"/>
</dbReference>
<evidence type="ECO:0000313" key="4">
    <source>
        <dbReference type="Proteomes" id="UP000540506"/>
    </source>
</evidence>
<dbReference type="RefSeq" id="WP_312897138.1">
    <property type="nucleotide sequence ID" value="NZ_JACHJV010000001.1"/>
</dbReference>
<dbReference type="UniPathway" id="UPA00378"/>
<evidence type="ECO:0000313" key="3">
    <source>
        <dbReference type="EMBL" id="MBB4922340.1"/>
    </source>
</evidence>
<accession>A0A7W7QZD8</accession>
<dbReference type="GO" id="GO:0016740">
    <property type="term" value="F:transferase activity"/>
    <property type="evidence" value="ECO:0007669"/>
    <property type="project" value="UniProtKB-KW"/>
</dbReference>
<feature type="region of interest" description="Disordered" evidence="1">
    <location>
        <begin position="1"/>
        <end position="28"/>
    </location>
</feature>
<feature type="transmembrane region" description="Helical" evidence="2">
    <location>
        <begin position="141"/>
        <end position="159"/>
    </location>
</feature>
<dbReference type="Proteomes" id="UP000540506">
    <property type="component" value="Unassembled WGS sequence"/>
</dbReference>
<keyword evidence="2" id="KW-0812">Transmembrane</keyword>
<dbReference type="PANTHER" id="PTHR10050:SF46">
    <property type="entry name" value="PROTEIN O-MANNOSYL-TRANSFERASE 2"/>
    <property type="match status" value="1"/>
</dbReference>
<dbReference type="PANTHER" id="PTHR10050">
    <property type="entry name" value="DOLICHYL-PHOSPHATE-MANNOSE--PROTEIN MANNOSYLTRANSFERASE"/>
    <property type="match status" value="1"/>
</dbReference>
<organism evidence="3 4">
    <name type="scientific">Kitasatospora kifunensis</name>
    <name type="common">Streptomyces kifunensis</name>
    <dbReference type="NCBI Taxonomy" id="58351"/>
    <lineage>
        <taxon>Bacteria</taxon>
        <taxon>Bacillati</taxon>
        <taxon>Actinomycetota</taxon>
        <taxon>Actinomycetes</taxon>
        <taxon>Kitasatosporales</taxon>
        <taxon>Streptomycetaceae</taxon>
        <taxon>Kitasatospora</taxon>
    </lineage>
</organism>
<dbReference type="AlphaFoldDB" id="A0A7W7QZD8"/>
<feature type="transmembrane region" description="Helical" evidence="2">
    <location>
        <begin position="110"/>
        <end position="129"/>
    </location>
</feature>
<evidence type="ECO:0000256" key="1">
    <source>
        <dbReference type="SAM" id="MobiDB-lite"/>
    </source>
</evidence>
<comment type="caution">
    <text evidence="3">The sequence shown here is derived from an EMBL/GenBank/DDBJ whole genome shotgun (WGS) entry which is preliminary data.</text>
</comment>
<reference evidence="3 4" key="1">
    <citation type="submission" date="2020-08" db="EMBL/GenBank/DDBJ databases">
        <title>Sequencing the genomes of 1000 actinobacteria strains.</title>
        <authorList>
            <person name="Klenk H.-P."/>
        </authorList>
    </citation>
    <scope>NUCLEOTIDE SEQUENCE [LARGE SCALE GENOMIC DNA]</scope>
    <source>
        <strain evidence="3 4">DSM 41654</strain>
    </source>
</reference>
<gene>
    <name evidence="3" type="ORF">FHR34_001333</name>
</gene>
<dbReference type="EMBL" id="JACHJV010000001">
    <property type="protein sequence ID" value="MBB4922340.1"/>
    <property type="molecule type" value="Genomic_DNA"/>
</dbReference>